<proteinExistence type="predicted"/>
<evidence type="ECO:0000256" key="1">
    <source>
        <dbReference type="SAM" id="MobiDB-lite"/>
    </source>
</evidence>
<evidence type="ECO:0000313" key="3">
    <source>
        <dbReference type="EnsemblMetazoa" id="ASIC013657-PA"/>
    </source>
</evidence>
<feature type="compositionally biased region" description="Basic residues" evidence="1">
    <location>
        <begin position="92"/>
        <end position="101"/>
    </location>
</feature>
<organism evidence="2">
    <name type="scientific">Anopheles sinensis</name>
    <name type="common">Mosquito</name>
    <dbReference type="NCBI Taxonomy" id="74873"/>
    <lineage>
        <taxon>Eukaryota</taxon>
        <taxon>Metazoa</taxon>
        <taxon>Ecdysozoa</taxon>
        <taxon>Arthropoda</taxon>
        <taxon>Hexapoda</taxon>
        <taxon>Insecta</taxon>
        <taxon>Pterygota</taxon>
        <taxon>Neoptera</taxon>
        <taxon>Endopterygota</taxon>
        <taxon>Diptera</taxon>
        <taxon>Nematocera</taxon>
        <taxon>Culicoidea</taxon>
        <taxon>Culicidae</taxon>
        <taxon>Anophelinae</taxon>
        <taxon>Anopheles</taxon>
    </lineage>
</organism>
<feature type="region of interest" description="Disordered" evidence="1">
    <location>
        <begin position="68"/>
        <end position="107"/>
    </location>
</feature>
<evidence type="ECO:0000313" key="4">
    <source>
        <dbReference type="Proteomes" id="UP000030765"/>
    </source>
</evidence>
<reference evidence="3" key="2">
    <citation type="submission" date="2020-05" db="UniProtKB">
        <authorList>
            <consortium name="EnsemblMetazoa"/>
        </authorList>
    </citation>
    <scope>IDENTIFICATION</scope>
</reference>
<keyword evidence="4" id="KW-1185">Reference proteome</keyword>
<sequence length="107" mass="11737">MHCWIHNVIHAGDGSFHQFGLGAPSKPQSWPAIGGSARVFLRRTPAALASPSVDIIIIISCPTAFESNEPEKHLGKHGKPATTRPRSERLTRGKVKSRMKPRALLEH</sequence>
<accession>A0A084W664</accession>
<protein>
    <submittedName>
        <fullName evidence="2 3">Zinc finger protein 558</fullName>
    </submittedName>
</protein>
<dbReference type="EMBL" id="KE525306">
    <property type="protein sequence ID" value="KFB45708.1"/>
    <property type="molecule type" value="Genomic_DNA"/>
</dbReference>
<dbReference type="VEuPathDB" id="VectorBase:ASIC013657"/>
<evidence type="ECO:0000313" key="2">
    <source>
        <dbReference type="EMBL" id="KFB45708.1"/>
    </source>
</evidence>
<name>A0A084W664_ANOSI</name>
<gene>
    <name evidence="2" type="ORF">ZHAS_00013657</name>
</gene>
<dbReference type="AlphaFoldDB" id="A0A084W664"/>
<dbReference type="EnsemblMetazoa" id="ASIC013657-RA">
    <property type="protein sequence ID" value="ASIC013657-PA"/>
    <property type="gene ID" value="ASIC013657"/>
</dbReference>
<dbReference type="EMBL" id="ATLV01020735">
    <property type="status" value="NOT_ANNOTATED_CDS"/>
    <property type="molecule type" value="Genomic_DNA"/>
</dbReference>
<reference evidence="2 4" key="1">
    <citation type="journal article" date="2014" name="BMC Genomics">
        <title>Genome sequence of Anopheles sinensis provides insight into genetics basis of mosquito competence for malaria parasites.</title>
        <authorList>
            <person name="Zhou D."/>
            <person name="Zhang D."/>
            <person name="Ding G."/>
            <person name="Shi L."/>
            <person name="Hou Q."/>
            <person name="Ye Y."/>
            <person name="Xu Y."/>
            <person name="Zhou H."/>
            <person name="Xiong C."/>
            <person name="Li S."/>
            <person name="Yu J."/>
            <person name="Hong S."/>
            <person name="Yu X."/>
            <person name="Zou P."/>
            <person name="Chen C."/>
            <person name="Chang X."/>
            <person name="Wang W."/>
            <person name="Lv Y."/>
            <person name="Sun Y."/>
            <person name="Ma L."/>
            <person name="Shen B."/>
            <person name="Zhu C."/>
        </authorList>
    </citation>
    <scope>NUCLEOTIDE SEQUENCE [LARGE SCALE GENOMIC DNA]</scope>
</reference>
<dbReference type="Proteomes" id="UP000030765">
    <property type="component" value="Unassembled WGS sequence"/>
</dbReference>